<evidence type="ECO:0000256" key="2">
    <source>
        <dbReference type="ARBA" id="ARBA00022763"/>
    </source>
</evidence>
<feature type="domain" description="DNA helicase Holliday junction RuvA type" evidence="7">
    <location>
        <begin position="1"/>
        <end position="61"/>
    </location>
</feature>
<keyword evidence="1 6" id="KW-0963">Cytoplasm</keyword>
<gene>
    <name evidence="6" type="primary">ruvA</name>
    <name evidence="9" type="ORF">UV09_C0016G0024</name>
</gene>
<protein>
    <recommendedName>
        <fullName evidence="6">Holliday junction branch migration complex subunit RuvA</fullName>
    </recommendedName>
</protein>
<dbReference type="SUPFAM" id="SSF50249">
    <property type="entry name" value="Nucleic acid-binding proteins"/>
    <property type="match status" value="1"/>
</dbReference>
<comment type="subunit">
    <text evidence="6">Homotetramer. Forms an RuvA(8)-RuvB(12)-Holliday junction (HJ) complex. HJ DNA is sandwiched between 2 RuvA tetramers; dsDNA enters through RuvA and exits via RuvB. An RuvB hexamer assembles on each DNA strand where it exits the tetramer. Each RuvB hexamer is contacted by two RuvA subunits (via domain III) on 2 adjacent RuvB subunits; this complex drives branch migration. In the full resolvosome a probable DNA-RuvA(4)-RuvB(12)-RuvC(2) complex forms which resolves the HJ.</text>
</comment>
<dbReference type="GO" id="GO:0006281">
    <property type="term" value="P:DNA repair"/>
    <property type="evidence" value="ECO:0007669"/>
    <property type="project" value="UniProtKB-UniRule"/>
</dbReference>
<evidence type="ECO:0000256" key="3">
    <source>
        <dbReference type="ARBA" id="ARBA00023125"/>
    </source>
</evidence>
<dbReference type="GO" id="GO:0005524">
    <property type="term" value="F:ATP binding"/>
    <property type="evidence" value="ECO:0007669"/>
    <property type="project" value="InterPro"/>
</dbReference>
<keyword evidence="3 6" id="KW-0238">DNA-binding</keyword>
<evidence type="ECO:0000313" key="9">
    <source>
        <dbReference type="EMBL" id="KKS46534.1"/>
    </source>
</evidence>
<keyword evidence="4 6" id="KW-0233">DNA recombination</keyword>
<evidence type="ECO:0000256" key="1">
    <source>
        <dbReference type="ARBA" id="ARBA00022490"/>
    </source>
</evidence>
<dbReference type="Pfam" id="PF07499">
    <property type="entry name" value="RuvA_C"/>
    <property type="match status" value="1"/>
</dbReference>
<dbReference type="HAMAP" id="MF_00031">
    <property type="entry name" value="DNA_HJ_migration_RuvA"/>
    <property type="match status" value="1"/>
</dbReference>
<dbReference type="NCBIfam" id="TIGR00084">
    <property type="entry name" value="ruvA"/>
    <property type="match status" value="1"/>
</dbReference>
<dbReference type="InterPro" id="IPR036267">
    <property type="entry name" value="RuvA_C_sf"/>
</dbReference>
<evidence type="ECO:0000259" key="7">
    <source>
        <dbReference type="Pfam" id="PF01330"/>
    </source>
</evidence>
<evidence type="ECO:0000259" key="8">
    <source>
        <dbReference type="Pfam" id="PF07499"/>
    </source>
</evidence>
<comment type="function">
    <text evidence="6">The RuvA-RuvB-RuvC complex processes Holliday junction (HJ) DNA during genetic recombination and DNA repair, while the RuvA-RuvB complex plays an important role in the rescue of blocked DNA replication forks via replication fork reversal (RFR). RuvA specifically binds to HJ cruciform DNA, conferring on it an open structure. The RuvB hexamer acts as an ATP-dependent pump, pulling dsDNA into and through the RuvAB complex. HJ branch migration allows RuvC to scan DNA until it finds its consensus sequence, where it cleaves and resolves the cruciform DNA.</text>
</comment>
<keyword evidence="5 6" id="KW-0234">DNA repair</keyword>
<accession>A0A0G0ZCX9</accession>
<feature type="domain" description="Holliday junction DNA helicase RuvA C-terminal" evidence="8">
    <location>
        <begin position="147"/>
        <end position="188"/>
    </location>
</feature>
<keyword evidence="9" id="KW-0378">Hydrolase</keyword>
<evidence type="ECO:0000256" key="4">
    <source>
        <dbReference type="ARBA" id="ARBA00023172"/>
    </source>
</evidence>
<dbReference type="SUPFAM" id="SSF46929">
    <property type="entry name" value="DNA helicase RuvA subunit, C-terminal domain"/>
    <property type="match status" value="1"/>
</dbReference>
<dbReference type="InterPro" id="IPR011114">
    <property type="entry name" value="RuvA_C"/>
</dbReference>
<dbReference type="Gene3D" id="1.10.150.20">
    <property type="entry name" value="5' to 3' exonuclease, C-terminal subdomain"/>
    <property type="match status" value="1"/>
</dbReference>
<dbReference type="InterPro" id="IPR013849">
    <property type="entry name" value="DNA_helicase_Holl-junc_RuvA_I"/>
</dbReference>
<keyword evidence="9" id="KW-0347">Helicase</keyword>
<evidence type="ECO:0000256" key="5">
    <source>
        <dbReference type="ARBA" id="ARBA00023204"/>
    </source>
</evidence>
<keyword evidence="2 6" id="KW-0227">DNA damage</keyword>
<name>A0A0G0ZCX9_9BACT</name>
<proteinExistence type="inferred from homology"/>
<dbReference type="GO" id="GO:0048476">
    <property type="term" value="C:Holliday junction resolvase complex"/>
    <property type="evidence" value="ECO:0007669"/>
    <property type="project" value="UniProtKB-UniRule"/>
</dbReference>
<comment type="caution">
    <text evidence="6">Lacks conserved residue(s) required for the propagation of feature annotation.</text>
</comment>
<reference evidence="9 10" key="1">
    <citation type="journal article" date="2015" name="Nature">
        <title>rRNA introns, odd ribosomes, and small enigmatic genomes across a large radiation of phyla.</title>
        <authorList>
            <person name="Brown C.T."/>
            <person name="Hug L.A."/>
            <person name="Thomas B.C."/>
            <person name="Sharon I."/>
            <person name="Castelle C.J."/>
            <person name="Singh A."/>
            <person name="Wilkins M.J."/>
            <person name="Williams K.H."/>
            <person name="Banfield J.F."/>
        </authorList>
    </citation>
    <scope>NUCLEOTIDE SEQUENCE [LARGE SCALE GENOMIC DNA]</scope>
</reference>
<dbReference type="Proteomes" id="UP000034320">
    <property type="component" value="Unassembled WGS sequence"/>
</dbReference>
<dbReference type="Pfam" id="PF14520">
    <property type="entry name" value="HHH_5"/>
    <property type="match status" value="1"/>
</dbReference>
<dbReference type="GO" id="GO:0009379">
    <property type="term" value="C:Holliday junction helicase complex"/>
    <property type="evidence" value="ECO:0007669"/>
    <property type="project" value="InterPro"/>
</dbReference>
<dbReference type="Gene3D" id="2.40.50.140">
    <property type="entry name" value="Nucleic acid-binding proteins"/>
    <property type="match status" value="1"/>
</dbReference>
<dbReference type="GO" id="GO:0005737">
    <property type="term" value="C:cytoplasm"/>
    <property type="evidence" value="ECO:0007669"/>
    <property type="project" value="UniProtKB-SubCell"/>
</dbReference>
<evidence type="ECO:0000256" key="6">
    <source>
        <dbReference type="HAMAP-Rule" id="MF_00031"/>
    </source>
</evidence>
<dbReference type="GO" id="GO:0009378">
    <property type="term" value="F:four-way junction helicase activity"/>
    <property type="evidence" value="ECO:0007669"/>
    <property type="project" value="InterPro"/>
</dbReference>
<dbReference type="InterPro" id="IPR010994">
    <property type="entry name" value="RuvA_2-like"/>
</dbReference>
<comment type="caution">
    <text evidence="9">The sequence shown here is derived from an EMBL/GenBank/DDBJ whole genome shotgun (WGS) entry which is preliminary data.</text>
</comment>
<organism evidence="9 10">
    <name type="scientific">Candidatus Gottesmanbacteria bacterium GW2011_GWA2_42_18</name>
    <dbReference type="NCBI Taxonomy" id="1618442"/>
    <lineage>
        <taxon>Bacteria</taxon>
        <taxon>Candidatus Gottesmaniibacteriota</taxon>
    </lineage>
</organism>
<dbReference type="AlphaFoldDB" id="A0A0G0ZCX9"/>
<dbReference type="InterPro" id="IPR000085">
    <property type="entry name" value="RuvA"/>
</dbReference>
<dbReference type="SUPFAM" id="SSF47781">
    <property type="entry name" value="RuvA domain 2-like"/>
    <property type="match status" value="1"/>
</dbReference>
<dbReference type="Pfam" id="PF01330">
    <property type="entry name" value="RuvA_N"/>
    <property type="match status" value="1"/>
</dbReference>
<keyword evidence="9" id="KW-0547">Nucleotide-binding</keyword>
<dbReference type="EMBL" id="LCDD01000016">
    <property type="protein sequence ID" value="KKS46534.1"/>
    <property type="molecule type" value="Genomic_DNA"/>
</dbReference>
<comment type="similarity">
    <text evidence="6">Belongs to the RuvA family.</text>
</comment>
<feature type="region of interest" description="Domain III" evidence="6">
    <location>
        <begin position="147"/>
        <end position="191"/>
    </location>
</feature>
<comment type="domain">
    <text evidence="6">Has three domains with a flexible linker between the domains II and III and assumes an 'L' shape. Domain III is highly mobile and contacts RuvB.</text>
</comment>
<comment type="subcellular location">
    <subcellularLocation>
        <location evidence="6">Cytoplasm</location>
    </subcellularLocation>
</comment>
<dbReference type="GO" id="GO:0006310">
    <property type="term" value="P:DNA recombination"/>
    <property type="evidence" value="ECO:0007669"/>
    <property type="project" value="UniProtKB-UniRule"/>
</dbReference>
<dbReference type="GO" id="GO:0000400">
    <property type="term" value="F:four-way junction DNA binding"/>
    <property type="evidence" value="ECO:0007669"/>
    <property type="project" value="UniProtKB-UniRule"/>
</dbReference>
<evidence type="ECO:0000313" key="10">
    <source>
        <dbReference type="Proteomes" id="UP000034320"/>
    </source>
</evidence>
<dbReference type="CDD" id="cd14332">
    <property type="entry name" value="UBA_RuvA_C"/>
    <property type="match status" value="1"/>
</dbReference>
<sequence>MIAYLEGQVKFKAINYLIILTHGVGYKVYVPADINSAMALSQNLSLYIHTHVKDDALDLYGFKDPENLAIFELFLSVSGIGPKTAVSIFSVGKIDRIKEAIIKGDVTFFSSVPRLGKKNAQKIIIELRSKLGSLGELDLAAESGESKEITDALKSFGFSATEARESLKSIREFEGTTSDKIRQALKFLGKK</sequence>
<keyword evidence="9" id="KW-0067">ATP-binding</keyword>
<dbReference type="InterPro" id="IPR012340">
    <property type="entry name" value="NA-bd_OB-fold"/>
</dbReference>